<dbReference type="PANTHER" id="PTHR11709">
    <property type="entry name" value="MULTI-COPPER OXIDASE"/>
    <property type="match status" value="1"/>
</dbReference>
<name>A0A317DVQ0_9PROT</name>
<reference evidence="9" key="1">
    <citation type="submission" date="2018-05" db="EMBL/GenBank/DDBJ databases">
        <title>Zavarzinia sp. HR-AS.</title>
        <authorList>
            <person name="Lee Y."/>
            <person name="Jeon C.O."/>
        </authorList>
    </citation>
    <scope>NUCLEOTIDE SEQUENCE [LARGE SCALE GENOMIC DNA]</scope>
    <source>
        <strain evidence="9">DSM 1231</strain>
    </source>
</reference>
<evidence type="ECO:0000259" key="7">
    <source>
        <dbReference type="Pfam" id="PF07732"/>
    </source>
</evidence>
<dbReference type="Proteomes" id="UP000246077">
    <property type="component" value="Unassembled WGS sequence"/>
</dbReference>
<dbReference type="SUPFAM" id="SSF49503">
    <property type="entry name" value="Cupredoxins"/>
    <property type="match status" value="3"/>
</dbReference>
<dbReference type="Pfam" id="PF07731">
    <property type="entry name" value="Cu-oxidase_2"/>
    <property type="match status" value="1"/>
</dbReference>
<protein>
    <submittedName>
        <fullName evidence="8">Copper oxidase</fullName>
    </submittedName>
</protein>
<evidence type="ECO:0000256" key="3">
    <source>
        <dbReference type="ARBA" id="ARBA00023008"/>
    </source>
</evidence>
<accession>A0A317DVQ0</accession>
<dbReference type="AlphaFoldDB" id="A0A317DVQ0"/>
<dbReference type="PROSITE" id="PS51318">
    <property type="entry name" value="TAT"/>
    <property type="match status" value="1"/>
</dbReference>
<evidence type="ECO:0000256" key="1">
    <source>
        <dbReference type="ARBA" id="ARBA00022723"/>
    </source>
</evidence>
<feature type="chain" id="PRO_5016353444" evidence="4">
    <location>
        <begin position="35"/>
        <end position="473"/>
    </location>
</feature>
<sequence length="473" mass="50126">MNVMTSHPTRRQMLAAVSAALTAPHLVAPRLARAASPPSVLAAETRTIEVKGRAANVFGLTGPDGRPGLTLDPGQRFLFRLHNRLAVPTIIHWHGQTPPPAQDGVTETGYAGPVAPGDVADYDFAARPGTHWMHSHLGLQEMQLLAAPLIVRSAEEAAADVQEAVLFLHDFSFKAPEELLAGLGTMDHGAMNHGAMNHGAMNHGGGMDLNDVEFDAYLANDRTLDDPEVVRVERGGRVRLRVINGAAATAFWLEVAGAPAMVLAVDGNAVVPVAAGRVPLAQGQRVDLLIEVPAGAVVPVFAQREGDRQRTGLILAAPGAAVARLDGMAAQAAPPADLSLDQGLARAGAGSALPEGAAQRLRLTGSMMPYRWTLDDRAWGEHRPLAAAAGTRMRLDFVNESMMAHPMHLHGHHFDVVAIDGRPVAGPRRDTVLVPAGATVGIAFDADNPGRWLLHCHNLLHMATGMMTEVRYG</sequence>
<dbReference type="InterPro" id="IPR034279">
    <property type="entry name" value="CuRO_3_CopA"/>
</dbReference>
<dbReference type="InterPro" id="IPR011707">
    <property type="entry name" value="Cu-oxidase-like_N"/>
</dbReference>
<evidence type="ECO:0000256" key="2">
    <source>
        <dbReference type="ARBA" id="ARBA00023002"/>
    </source>
</evidence>
<keyword evidence="3" id="KW-0186">Copper</keyword>
<dbReference type="InterPro" id="IPR011706">
    <property type="entry name" value="Cu-oxidase_C"/>
</dbReference>
<feature type="signal peptide" evidence="4">
    <location>
        <begin position="1"/>
        <end position="34"/>
    </location>
</feature>
<evidence type="ECO:0000313" key="8">
    <source>
        <dbReference type="EMBL" id="PWR18040.1"/>
    </source>
</evidence>
<evidence type="ECO:0000259" key="5">
    <source>
        <dbReference type="Pfam" id="PF00394"/>
    </source>
</evidence>
<dbReference type="InterPro" id="IPR008972">
    <property type="entry name" value="Cupredoxin"/>
</dbReference>
<dbReference type="InterPro" id="IPR002355">
    <property type="entry name" value="Cu_oxidase_Cu_BS"/>
</dbReference>
<dbReference type="InterPro" id="IPR006311">
    <property type="entry name" value="TAT_signal"/>
</dbReference>
<feature type="domain" description="Plastocyanin-like" evidence="5">
    <location>
        <begin position="213"/>
        <end position="292"/>
    </location>
</feature>
<keyword evidence="1" id="KW-0479">Metal-binding</keyword>
<dbReference type="EMBL" id="QGLF01000007">
    <property type="protein sequence ID" value="PWR18040.1"/>
    <property type="molecule type" value="Genomic_DNA"/>
</dbReference>
<evidence type="ECO:0000313" key="9">
    <source>
        <dbReference type="Proteomes" id="UP000246077"/>
    </source>
</evidence>
<dbReference type="CDD" id="cd13865">
    <property type="entry name" value="CuRO_1_LCC_like_3"/>
    <property type="match status" value="1"/>
</dbReference>
<dbReference type="Pfam" id="PF07732">
    <property type="entry name" value="Cu-oxidase_3"/>
    <property type="match status" value="1"/>
</dbReference>
<gene>
    <name evidence="8" type="ORF">DKG75_21120</name>
</gene>
<dbReference type="Gene3D" id="2.60.40.420">
    <property type="entry name" value="Cupredoxins - blue copper proteins"/>
    <property type="match status" value="3"/>
</dbReference>
<dbReference type="PANTHER" id="PTHR11709:SF394">
    <property type="entry name" value="FI03373P-RELATED"/>
    <property type="match status" value="1"/>
</dbReference>
<dbReference type="GO" id="GO:0016491">
    <property type="term" value="F:oxidoreductase activity"/>
    <property type="evidence" value="ECO:0007669"/>
    <property type="project" value="UniProtKB-KW"/>
</dbReference>
<dbReference type="PROSITE" id="PS00080">
    <property type="entry name" value="MULTICOPPER_OXIDASE2"/>
    <property type="match status" value="1"/>
</dbReference>
<keyword evidence="9" id="KW-1185">Reference proteome</keyword>
<keyword evidence="2" id="KW-0560">Oxidoreductase</keyword>
<dbReference type="GO" id="GO:0005507">
    <property type="term" value="F:copper ion binding"/>
    <property type="evidence" value="ECO:0007669"/>
    <property type="project" value="InterPro"/>
</dbReference>
<dbReference type="InterPro" id="IPR045087">
    <property type="entry name" value="Cu-oxidase_fam"/>
</dbReference>
<dbReference type="CDD" id="cd13896">
    <property type="entry name" value="CuRO_3_CopA"/>
    <property type="match status" value="1"/>
</dbReference>
<keyword evidence="4" id="KW-0732">Signal</keyword>
<organism evidence="8 9">
    <name type="scientific">Zavarzinia compransoris</name>
    <dbReference type="NCBI Taxonomy" id="1264899"/>
    <lineage>
        <taxon>Bacteria</taxon>
        <taxon>Pseudomonadati</taxon>
        <taxon>Pseudomonadota</taxon>
        <taxon>Alphaproteobacteria</taxon>
        <taxon>Rhodospirillales</taxon>
        <taxon>Zavarziniaceae</taxon>
        <taxon>Zavarzinia</taxon>
    </lineage>
</organism>
<evidence type="ECO:0000259" key="6">
    <source>
        <dbReference type="Pfam" id="PF07731"/>
    </source>
</evidence>
<feature type="domain" description="Plastocyanin-like" evidence="6">
    <location>
        <begin position="358"/>
        <end position="471"/>
    </location>
</feature>
<dbReference type="Pfam" id="PF00394">
    <property type="entry name" value="Cu-oxidase"/>
    <property type="match status" value="1"/>
</dbReference>
<comment type="caution">
    <text evidence="8">The sequence shown here is derived from an EMBL/GenBank/DDBJ whole genome shotgun (WGS) entry which is preliminary data.</text>
</comment>
<evidence type="ECO:0000256" key="4">
    <source>
        <dbReference type="SAM" id="SignalP"/>
    </source>
</evidence>
<proteinExistence type="predicted"/>
<dbReference type="OrthoDB" id="9757546at2"/>
<feature type="domain" description="Plastocyanin-like" evidence="7">
    <location>
        <begin position="48"/>
        <end position="154"/>
    </location>
</feature>
<dbReference type="InterPro" id="IPR001117">
    <property type="entry name" value="Cu-oxidase_2nd"/>
</dbReference>